<feature type="compositionally biased region" description="Basic and acidic residues" evidence="8">
    <location>
        <begin position="260"/>
        <end position="280"/>
    </location>
</feature>
<evidence type="ECO:0000313" key="9">
    <source>
        <dbReference type="EMBL" id="BEI89406.1"/>
    </source>
</evidence>
<keyword evidence="5 7" id="KW-0687">Ribonucleoprotein</keyword>
<dbReference type="GO" id="GO:0005732">
    <property type="term" value="C:sno(s)RNA-containing ribonucleoprotein complex"/>
    <property type="evidence" value="ECO:0007669"/>
    <property type="project" value="UniProtKB-UniRule"/>
</dbReference>
<keyword evidence="3 7" id="KW-0698">rRNA processing</keyword>
<dbReference type="PANTHER" id="PTHR17039">
    <property type="entry name" value="U3 SMALL NUCLEOLAR RIBONUCLEOPROTEIN PROTEIN MPP10"/>
    <property type="match status" value="1"/>
</dbReference>
<dbReference type="Pfam" id="PF04006">
    <property type="entry name" value="Mpp10"/>
    <property type="match status" value="1"/>
</dbReference>
<evidence type="ECO:0000256" key="4">
    <source>
        <dbReference type="ARBA" id="ARBA00023242"/>
    </source>
</evidence>
<dbReference type="InterPro" id="IPR012173">
    <property type="entry name" value="Mpp10"/>
</dbReference>
<feature type="compositionally biased region" description="Basic and acidic residues" evidence="8">
    <location>
        <begin position="372"/>
        <end position="385"/>
    </location>
</feature>
<feature type="compositionally biased region" description="Low complexity" evidence="8">
    <location>
        <begin position="664"/>
        <end position="673"/>
    </location>
</feature>
<feature type="compositionally biased region" description="Basic and acidic residues" evidence="8">
    <location>
        <begin position="676"/>
        <end position="698"/>
    </location>
</feature>
<dbReference type="PANTHER" id="PTHR17039:SF0">
    <property type="entry name" value="U3 SMALL NUCLEOLAR RIBONUCLEOPROTEIN PROTEIN MPP10"/>
    <property type="match status" value="1"/>
</dbReference>
<feature type="compositionally biased region" description="Acidic residues" evidence="8">
    <location>
        <begin position="356"/>
        <end position="371"/>
    </location>
</feature>
<dbReference type="PIRSF" id="PIRSF017300">
    <property type="entry name" value="snoRNP_Mpp10"/>
    <property type="match status" value="1"/>
</dbReference>
<feature type="compositionally biased region" description="Acidic residues" evidence="8">
    <location>
        <begin position="175"/>
        <end position="208"/>
    </location>
</feature>
<evidence type="ECO:0000313" key="10">
    <source>
        <dbReference type="Proteomes" id="UP001233271"/>
    </source>
</evidence>
<name>A0AA48L045_9TREE</name>
<proteinExistence type="inferred from homology"/>
<dbReference type="KEGG" id="ccac:CcaHIS019_0207680"/>
<evidence type="ECO:0000256" key="8">
    <source>
        <dbReference type="SAM" id="MobiDB-lite"/>
    </source>
</evidence>
<dbReference type="AlphaFoldDB" id="A0AA48L045"/>
<feature type="compositionally biased region" description="Basic residues" evidence="8">
    <location>
        <begin position="624"/>
        <end position="636"/>
    </location>
</feature>
<keyword evidence="10" id="KW-1185">Reference proteome</keyword>
<reference evidence="9" key="1">
    <citation type="journal article" date="2023" name="BMC Genomics">
        <title>Chromosome-level genome assemblies of Cutaneotrichosporon spp. (Trichosporonales, Basidiomycota) reveal imbalanced evolution between nucleotide sequences and chromosome synteny.</title>
        <authorList>
            <person name="Kobayashi Y."/>
            <person name="Kayamori A."/>
            <person name="Aoki K."/>
            <person name="Shiwa Y."/>
            <person name="Matsutani M."/>
            <person name="Fujita N."/>
            <person name="Sugita T."/>
            <person name="Iwasaki W."/>
            <person name="Tanaka N."/>
            <person name="Takashima M."/>
        </authorList>
    </citation>
    <scope>NUCLEOTIDE SEQUENCE</scope>
    <source>
        <strain evidence="9">HIS019</strain>
    </source>
</reference>
<comment type="subcellular location">
    <subcellularLocation>
        <location evidence="1 7">Nucleus</location>
        <location evidence="1 7">Nucleolus</location>
    </subcellularLocation>
</comment>
<dbReference type="RefSeq" id="XP_060454672.1">
    <property type="nucleotide sequence ID" value="XM_060597817.1"/>
</dbReference>
<dbReference type="Proteomes" id="UP001233271">
    <property type="component" value="Chromosome 2"/>
</dbReference>
<feature type="compositionally biased region" description="Basic and acidic residues" evidence="8">
    <location>
        <begin position="334"/>
        <end position="346"/>
    </location>
</feature>
<evidence type="ECO:0000256" key="2">
    <source>
        <dbReference type="ARBA" id="ARBA00022517"/>
    </source>
</evidence>
<evidence type="ECO:0000256" key="1">
    <source>
        <dbReference type="ARBA" id="ARBA00004604"/>
    </source>
</evidence>
<feature type="region of interest" description="Disordered" evidence="8">
    <location>
        <begin position="172"/>
        <end position="297"/>
    </location>
</feature>
<dbReference type="EMBL" id="AP028213">
    <property type="protein sequence ID" value="BEI89406.1"/>
    <property type="molecule type" value="Genomic_DNA"/>
</dbReference>
<keyword evidence="4 7" id="KW-0539">Nucleus</keyword>
<sequence length="698" mass="76304">MSQDTPAASIIPGLEAFATLLSSREHKLARGGDDKLAGRALDAVKDICDLGIATEANSHPHIHPFLASIVEQPTIQLRSSKPAAEEDKPAPQELLPYTPLSELTVAGMEPEQVWAQLEIRAEGLCRIIKEVAQADADEDEGSVMGWEEEDDDDDGDDSTEEMTIEEWEKMMAEGGYEEGMSDEGSEKDSDEGSGEDDDEELGSDEDVEMGSGSDGELELGSDEEGSLEDEDDDGASDDQAEDEDDGYAPGPSKPRAQHPTLDDKFFSIDDFNRQTEEMEAGRVTSGALGGDEDEDADLDDIGTMFLEEGEEDDAPLMYSDFFAPPPRPTSQAEMGKDKGQAKDNGKKKSKRKVAFAEDEDEDEDEAAEAEEDPSRGVMDRLKADLFDDSEDEGDSKQVMSTHERRQRELAEQIAQLEAEAIGPKDWTLLGEASSRARPENSLLEEDLDFEHVAKSVPNVTEESVASLEELIRKRILDNNFDSVERVRAYDPTPFLPSRFFELDDKQSAKSLAQIYEDDYTTAASGGKAVDARDAKLKAQHDEIDTLWGDICYKLDALSSLNFVPKAPKAQIRTVENIATTSMESALPSTQAAGSMLAPQEMFAGPSAGELTAREEQTPEEAKAARAKARREKKSQRAKLAGTEALYSKKKSVREQKDEALKSLVKSGKGVTVLGKGGKEDAKRKQRAEAGPDAKRLKL</sequence>
<dbReference type="GeneID" id="85493277"/>
<accession>A0AA48L045</accession>
<comment type="function">
    <text evidence="7">Involved in nucleolar processing of pre-18S ribosomal RNA.</text>
</comment>
<dbReference type="GO" id="GO:0034457">
    <property type="term" value="C:Mpp10 complex"/>
    <property type="evidence" value="ECO:0007669"/>
    <property type="project" value="UniProtKB-UniRule"/>
</dbReference>
<feature type="compositionally biased region" description="Acidic residues" evidence="8">
    <location>
        <begin position="215"/>
        <end position="246"/>
    </location>
</feature>
<evidence type="ECO:0000256" key="5">
    <source>
        <dbReference type="ARBA" id="ARBA00023274"/>
    </source>
</evidence>
<keyword evidence="2 7" id="KW-0690">Ribosome biogenesis</keyword>
<evidence type="ECO:0000256" key="3">
    <source>
        <dbReference type="ARBA" id="ARBA00022552"/>
    </source>
</evidence>
<feature type="region of interest" description="Disordered" evidence="8">
    <location>
        <begin position="135"/>
        <end position="160"/>
    </location>
</feature>
<dbReference type="GO" id="GO:0032040">
    <property type="term" value="C:small-subunit processome"/>
    <property type="evidence" value="ECO:0007669"/>
    <property type="project" value="TreeGrafter"/>
</dbReference>
<feature type="region of interest" description="Disordered" evidence="8">
    <location>
        <begin position="608"/>
        <end position="698"/>
    </location>
</feature>
<protein>
    <recommendedName>
        <fullName evidence="7">U3 small nucleolar ribonucleoprotein protein MPP10</fullName>
    </recommendedName>
</protein>
<evidence type="ECO:0000256" key="6">
    <source>
        <dbReference type="ARBA" id="ARBA00029455"/>
    </source>
</evidence>
<organism evidence="9 10">
    <name type="scientific">Cutaneotrichosporon cavernicola</name>
    <dbReference type="NCBI Taxonomy" id="279322"/>
    <lineage>
        <taxon>Eukaryota</taxon>
        <taxon>Fungi</taxon>
        <taxon>Dikarya</taxon>
        <taxon>Basidiomycota</taxon>
        <taxon>Agaricomycotina</taxon>
        <taxon>Tremellomycetes</taxon>
        <taxon>Trichosporonales</taxon>
        <taxon>Trichosporonaceae</taxon>
        <taxon>Cutaneotrichosporon</taxon>
    </lineage>
</organism>
<evidence type="ECO:0000256" key="7">
    <source>
        <dbReference type="PIRNR" id="PIRNR017300"/>
    </source>
</evidence>
<gene>
    <name evidence="9" type="primary">MPP10</name>
    <name evidence="9" type="ORF">CcaverHIS019_0207680</name>
</gene>
<dbReference type="GO" id="GO:0006364">
    <property type="term" value="P:rRNA processing"/>
    <property type="evidence" value="ECO:0007669"/>
    <property type="project" value="UniProtKB-KW"/>
</dbReference>
<feature type="compositionally biased region" description="Basic and acidic residues" evidence="8">
    <location>
        <begin position="611"/>
        <end position="623"/>
    </location>
</feature>
<comment type="similarity">
    <text evidence="6 7">Belongs to the MPP10 family.</text>
</comment>
<feature type="region of interest" description="Disordered" evidence="8">
    <location>
        <begin position="310"/>
        <end position="408"/>
    </location>
</feature>